<dbReference type="Proteomes" id="UP000216943">
    <property type="component" value="Unassembled WGS sequence"/>
</dbReference>
<evidence type="ECO:0000313" key="11">
    <source>
        <dbReference type="Proteomes" id="UP000216943"/>
    </source>
</evidence>
<dbReference type="HAMAP" id="MF_01365_B">
    <property type="entry name" value="Ribosomal_uL6_B"/>
    <property type="match status" value="1"/>
</dbReference>
<feature type="domain" description="Large ribosomal subunit protein uL6 alpha-beta" evidence="8">
    <location>
        <begin position="91"/>
        <end position="164"/>
    </location>
</feature>
<comment type="caution">
    <text evidence="10">The sequence shown here is derived from an EMBL/GenBank/DDBJ whole genome shotgun (WGS) entry which is preliminary data.</text>
</comment>
<dbReference type="PANTHER" id="PTHR11655">
    <property type="entry name" value="60S/50S RIBOSOMAL PROTEIN L6/L9"/>
    <property type="match status" value="1"/>
</dbReference>
<dbReference type="FunFam" id="3.90.930.12:FF:000002">
    <property type="entry name" value="50S ribosomal protein L6"/>
    <property type="match status" value="1"/>
</dbReference>
<evidence type="ECO:0000313" key="10">
    <source>
        <dbReference type="EMBL" id="PAK21671.1"/>
    </source>
</evidence>
<dbReference type="GO" id="GO:0019843">
    <property type="term" value="F:rRNA binding"/>
    <property type="evidence" value="ECO:0007669"/>
    <property type="project" value="UniProtKB-UniRule"/>
</dbReference>
<keyword evidence="2 5" id="KW-0694">RNA-binding</keyword>
<dbReference type="InterPro" id="IPR036789">
    <property type="entry name" value="Ribosomal_uL6-like_a/b-dom_sf"/>
</dbReference>
<dbReference type="Pfam" id="PF00347">
    <property type="entry name" value="Ribosomal_L6"/>
    <property type="match status" value="2"/>
</dbReference>
<evidence type="ECO:0000256" key="3">
    <source>
        <dbReference type="ARBA" id="ARBA00022980"/>
    </source>
</evidence>
<dbReference type="EMBL" id="NQMN01000001">
    <property type="protein sequence ID" value="PAF55392.1"/>
    <property type="molecule type" value="Genomic_DNA"/>
</dbReference>
<comment type="function">
    <text evidence="5 7">This protein binds to the 23S rRNA, and is important in its secondary structure. It is located near the subunit interface in the base of the L7/L12 stalk, and near the tRNA binding site of the peptidyltransferase center.</text>
</comment>
<comment type="similarity">
    <text evidence="5 6">Belongs to the universal ribosomal protein uL6 family.</text>
</comment>
<dbReference type="PANTHER" id="PTHR11655:SF14">
    <property type="entry name" value="LARGE RIBOSOMAL SUBUNIT PROTEIN UL6M"/>
    <property type="match status" value="1"/>
</dbReference>
<comment type="subunit">
    <text evidence="5">Part of the 50S ribosomal subunit.</text>
</comment>
<evidence type="ECO:0000256" key="1">
    <source>
        <dbReference type="ARBA" id="ARBA00022730"/>
    </source>
</evidence>
<feature type="domain" description="Large ribosomal subunit protein uL6 alpha-beta" evidence="8">
    <location>
        <begin position="11"/>
        <end position="82"/>
    </location>
</feature>
<evidence type="ECO:0000256" key="4">
    <source>
        <dbReference type="ARBA" id="ARBA00023274"/>
    </source>
</evidence>
<reference evidence="10" key="1">
    <citation type="submission" date="2017-08" db="EMBL/GenBank/DDBJ databases">
        <authorList>
            <person name="de Groot N.N."/>
        </authorList>
    </citation>
    <scope>NUCLEOTIDE SEQUENCE [LARGE SCALE GENOMIC DNA]</scope>
    <source>
        <strain evidence="10">723</strain>
    </source>
</reference>
<dbReference type="OrthoDB" id="9805007at2"/>
<protein>
    <recommendedName>
        <fullName evidence="5">Large ribosomal subunit protein uL6</fullName>
    </recommendedName>
</protein>
<dbReference type="STRING" id="33922.SAMN02745179_00629"/>
<evidence type="ECO:0000256" key="5">
    <source>
        <dbReference type="HAMAP-Rule" id="MF_01365"/>
    </source>
</evidence>
<evidence type="ECO:0000256" key="2">
    <source>
        <dbReference type="ARBA" id="ARBA00022884"/>
    </source>
</evidence>
<proteinExistence type="inferred from homology"/>
<dbReference type="AlphaFoldDB" id="A0A1W1X2Y4"/>
<dbReference type="InterPro" id="IPR019906">
    <property type="entry name" value="Ribosomal_uL6_bac-type"/>
</dbReference>
<dbReference type="RefSeq" id="WP_084232392.1">
    <property type="nucleotide sequence ID" value="NZ_FWXE01000007.1"/>
</dbReference>
<keyword evidence="12" id="KW-1185">Reference proteome</keyword>
<dbReference type="EMBL" id="NQNY01000002">
    <property type="protein sequence ID" value="PAK21671.1"/>
    <property type="molecule type" value="Genomic_DNA"/>
</dbReference>
<evidence type="ECO:0000256" key="7">
    <source>
        <dbReference type="RuleBase" id="RU003870"/>
    </source>
</evidence>
<organism evidence="10 11">
    <name type="scientific">Mycoplasmopsis agassizii</name>
    <dbReference type="NCBI Taxonomy" id="33922"/>
    <lineage>
        <taxon>Bacteria</taxon>
        <taxon>Bacillati</taxon>
        <taxon>Mycoplasmatota</taxon>
        <taxon>Mycoplasmoidales</taxon>
        <taxon>Metamycoplasmataceae</taxon>
        <taxon>Mycoplasmopsis</taxon>
    </lineage>
</organism>
<evidence type="ECO:0000259" key="8">
    <source>
        <dbReference type="Pfam" id="PF00347"/>
    </source>
</evidence>
<sequence>MSRVGKRIITIPANVEFNLVNSALTVKGPLGTLSREFSPLITIKKEENQVTTIRANEEKHTKQLHGTTNALIANMVKGVSAGYEKTILIEGVGYRAILKGNILEVAAGYSHLVNLEVPTSLKVELPKPTTVIVKGIDKQVVGQFAAELRAIRTANVYSGKGIRYSDEVVRRKEGKKASK</sequence>
<dbReference type="Proteomes" id="UP000217033">
    <property type="component" value="Unassembled WGS sequence"/>
</dbReference>
<keyword evidence="1 5" id="KW-0699">rRNA-binding</keyword>
<dbReference type="PIRSF" id="PIRSF002162">
    <property type="entry name" value="Ribosomal_L6"/>
    <property type="match status" value="1"/>
</dbReference>
<dbReference type="InterPro" id="IPR020040">
    <property type="entry name" value="Ribosomal_uL6_a/b-dom"/>
</dbReference>
<dbReference type="NCBIfam" id="TIGR03654">
    <property type="entry name" value="L6_bact"/>
    <property type="match status" value="1"/>
</dbReference>
<dbReference type="Gene3D" id="3.90.930.12">
    <property type="entry name" value="Ribosomal protein L6, alpha-beta domain"/>
    <property type="match status" value="2"/>
</dbReference>
<dbReference type="GO" id="GO:0002181">
    <property type="term" value="P:cytoplasmic translation"/>
    <property type="evidence" value="ECO:0007669"/>
    <property type="project" value="TreeGrafter"/>
</dbReference>
<gene>
    <name evidence="5" type="primary">rplF</name>
    <name evidence="9" type="ORF">CJF60_01735</name>
    <name evidence="10" type="ORF">CJJ23_00860</name>
</gene>
<dbReference type="GO" id="GO:0022625">
    <property type="term" value="C:cytosolic large ribosomal subunit"/>
    <property type="evidence" value="ECO:0007669"/>
    <property type="project" value="UniProtKB-UniRule"/>
</dbReference>
<evidence type="ECO:0000256" key="6">
    <source>
        <dbReference type="RuleBase" id="RU003869"/>
    </source>
</evidence>
<dbReference type="SUPFAM" id="SSF56053">
    <property type="entry name" value="Ribosomal protein L6"/>
    <property type="match status" value="2"/>
</dbReference>
<dbReference type="InterPro" id="IPR000702">
    <property type="entry name" value="Ribosomal_uL6-like"/>
</dbReference>
<dbReference type="PRINTS" id="PR00059">
    <property type="entry name" value="RIBOSOMALL6"/>
</dbReference>
<evidence type="ECO:0000313" key="12">
    <source>
        <dbReference type="Proteomes" id="UP000217033"/>
    </source>
</evidence>
<dbReference type="GO" id="GO:0003735">
    <property type="term" value="F:structural constituent of ribosome"/>
    <property type="evidence" value="ECO:0007669"/>
    <property type="project" value="UniProtKB-UniRule"/>
</dbReference>
<name>A0A1W1X2Y4_9BACT</name>
<keyword evidence="3 5" id="KW-0689">Ribosomal protein</keyword>
<keyword evidence="4 5" id="KW-0687">Ribonucleoprotein</keyword>
<accession>A0A1W1X2Y4</accession>
<evidence type="ECO:0000313" key="9">
    <source>
        <dbReference type="EMBL" id="PAF55392.1"/>
    </source>
</evidence>
<reference evidence="11 12" key="2">
    <citation type="submission" date="2017-08" db="EMBL/GenBank/DDBJ databases">
        <authorList>
            <person name="Alvarez-Ponce D."/>
            <person name="Weitzman C.L."/>
            <person name="Tillett R.L."/>
            <person name="Sandmeier F.C."/>
            <person name="Tracy C.R."/>
        </authorList>
    </citation>
    <scope>NUCLEOTIDE SEQUENCE [LARGE SCALE GENOMIC DNA]</scope>
    <source>
        <strain evidence="11">723</strain>
        <strain evidence="9 12">PS6</strain>
    </source>
</reference>